<comment type="caution">
    <text evidence="2">The sequence shown here is derived from an EMBL/GenBank/DDBJ whole genome shotgun (WGS) entry which is preliminary data.</text>
</comment>
<evidence type="ECO:0000313" key="3">
    <source>
        <dbReference type="Proteomes" id="UP001575181"/>
    </source>
</evidence>
<feature type="domain" description="Fido" evidence="1">
    <location>
        <begin position="9"/>
        <end position="123"/>
    </location>
</feature>
<dbReference type="InterPro" id="IPR003812">
    <property type="entry name" value="Fido"/>
</dbReference>
<evidence type="ECO:0000259" key="1">
    <source>
        <dbReference type="PROSITE" id="PS51459"/>
    </source>
</evidence>
<dbReference type="InterPro" id="IPR006440">
    <property type="entry name" value="Doc"/>
</dbReference>
<name>A0ABV4U1S6_9GAMM</name>
<dbReference type="Proteomes" id="UP001575181">
    <property type="component" value="Unassembled WGS sequence"/>
</dbReference>
<dbReference type="PROSITE" id="PS51459">
    <property type="entry name" value="FIDO"/>
    <property type="match status" value="1"/>
</dbReference>
<dbReference type="PANTHER" id="PTHR39426:SF1">
    <property type="entry name" value="HOMOLOGY TO DEATH-ON-CURING PROTEIN OF PHAGE P1"/>
    <property type="match status" value="1"/>
</dbReference>
<reference evidence="2 3" key="1">
    <citation type="submission" date="2024-08" db="EMBL/GenBank/DDBJ databases">
        <title>Whole-genome sequencing of halo(alkali)philic microorganisms from hypersaline lakes.</title>
        <authorList>
            <person name="Sorokin D.Y."/>
            <person name="Merkel A.Y."/>
            <person name="Messina E."/>
            <person name="Yakimov M."/>
        </authorList>
    </citation>
    <scope>NUCLEOTIDE SEQUENCE [LARGE SCALE GENOMIC DNA]</scope>
    <source>
        <strain evidence="2 3">Cl-TMA</strain>
    </source>
</reference>
<accession>A0ABV4U1S6</accession>
<dbReference type="PANTHER" id="PTHR39426">
    <property type="entry name" value="HOMOLOGY TO DEATH-ON-CURING PROTEIN OF PHAGE P1"/>
    <property type="match status" value="1"/>
</dbReference>
<proteinExistence type="predicted"/>
<dbReference type="SUPFAM" id="SSF140931">
    <property type="entry name" value="Fic-like"/>
    <property type="match status" value="1"/>
</dbReference>
<dbReference type="RefSeq" id="WP_373657028.1">
    <property type="nucleotide sequence ID" value="NZ_JBGUAW010000011.1"/>
</dbReference>
<dbReference type="NCBIfam" id="TIGR01550">
    <property type="entry name" value="DOC_P1"/>
    <property type="match status" value="1"/>
</dbReference>
<dbReference type="Gene3D" id="1.20.120.1870">
    <property type="entry name" value="Fic/DOC protein, Fido domain"/>
    <property type="match status" value="1"/>
</dbReference>
<evidence type="ECO:0000313" key="2">
    <source>
        <dbReference type="EMBL" id="MFA9462245.1"/>
    </source>
</evidence>
<dbReference type="InterPro" id="IPR053737">
    <property type="entry name" value="Type_II_TA_Toxin"/>
</dbReference>
<protein>
    <submittedName>
        <fullName evidence="2">Type II toxin-antitoxin system death-on-curing family toxin</fullName>
    </submittedName>
</protein>
<dbReference type="InterPro" id="IPR036597">
    <property type="entry name" value="Fido-like_dom_sf"/>
</dbReference>
<organism evidence="2 3">
    <name type="scientific">Thiohalorhabdus methylotrophus</name>
    <dbReference type="NCBI Taxonomy" id="3242694"/>
    <lineage>
        <taxon>Bacteria</taxon>
        <taxon>Pseudomonadati</taxon>
        <taxon>Pseudomonadota</taxon>
        <taxon>Gammaproteobacteria</taxon>
        <taxon>Thiohalorhabdales</taxon>
        <taxon>Thiohalorhabdaceae</taxon>
        <taxon>Thiohalorhabdus</taxon>
    </lineage>
</organism>
<dbReference type="EMBL" id="JBGUAW010000011">
    <property type="protein sequence ID" value="MFA9462245.1"/>
    <property type="molecule type" value="Genomic_DNA"/>
</dbReference>
<keyword evidence="3" id="KW-1185">Reference proteome</keyword>
<sequence length="128" mass="14300">MPNERVRFLSMDETVAIHERVVEAFGGGGELADAGALESALFRPQTGYYADLSEMAAALFESLLVNHPFTDGNKRVAFFGTDTFLRMNGWRLAVETQEGYDTIIAALEGEDRPFEVLFPWIRHSLEAL</sequence>
<gene>
    <name evidence="2" type="ORF">ACERLL_15615</name>
</gene>
<dbReference type="Pfam" id="PF02661">
    <property type="entry name" value="Fic"/>
    <property type="match status" value="1"/>
</dbReference>